<dbReference type="InterPro" id="IPR005702">
    <property type="entry name" value="Wzc-like_C"/>
</dbReference>
<dbReference type="FunFam" id="3.40.50.300:FF:000527">
    <property type="entry name" value="Tyrosine-protein kinase etk"/>
    <property type="match status" value="1"/>
</dbReference>
<keyword evidence="8" id="KW-0547">Nucleotide-binding</keyword>
<comment type="similarity">
    <text evidence="2">Belongs to the CpsC/CapA family.</text>
</comment>
<reference evidence="17 18" key="1">
    <citation type="submission" date="2016-04" db="EMBL/GenBank/DDBJ databases">
        <title>First whole genome shotgun sequence of the bacterium Enteractinococcus sp. strain UASWS1574.</title>
        <authorList>
            <person name="Crovadore J."/>
            <person name="Chablais R."/>
            <person name="Lefort F."/>
        </authorList>
    </citation>
    <scope>NUCLEOTIDE SEQUENCE [LARGE SCALE GENOMIC DNA]</scope>
    <source>
        <strain evidence="17 18">UASWS1574</strain>
    </source>
</reference>
<dbReference type="NCBIfam" id="TIGR01007">
    <property type="entry name" value="eps_fam"/>
    <property type="match status" value="1"/>
</dbReference>
<keyword evidence="7 15" id="KW-0812">Transmembrane</keyword>
<evidence type="ECO:0000256" key="10">
    <source>
        <dbReference type="ARBA" id="ARBA00022840"/>
    </source>
</evidence>
<keyword evidence="13" id="KW-0829">Tyrosine-protein kinase</keyword>
<dbReference type="InterPro" id="IPR033756">
    <property type="entry name" value="YlxH/NBP35"/>
</dbReference>
<dbReference type="RefSeq" id="WP_052499965.1">
    <property type="nucleotide sequence ID" value="NZ_LXEY01000113.1"/>
</dbReference>
<dbReference type="GO" id="GO:0042802">
    <property type="term" value="F:identical protein binding"/>
    <property type="evidence" value="ECO:0007669"/>
    <property type="project" value="UniProtKB-ARBA"/>
</dbReference>
<dbReference type="EMBL" id="LXEY01000113">
    <property type="protein sequence ID" value="OAV51898.1"/>
    <property type="molecule type" value="Genomic_DNA"/>
</dbReference>
<dbReference type="Pfam" id="PF02706">
    <property type="entry name" value="Wzz"/>
    <property type="match status" value="1"/>
</dbReference>
<dbReference type="PANTHER" id="PTHR32309:SF13">
    <property type="entry name" value="FERRIC ENTEROBACTIN TRANSPORT PROTEIN FEPE"/>
    <property type="match status" value="1"/>
</dbReference>
<evidence type="ECO:0000256" key="6">
    <source>
        <dbReference type="ARBA" id="ARBA00022679"/>
    </source>
</evidence>
<keyword evidence="18" id="KW-1185">Reference proteome</keyword>
<keyword evidence="11 15" id="KW-1133">Transmembrane helix</keyword>
<dbReference type="STRING" id="1837282.A6F49_01495"/>
<evidence type="ECO:0000256" key="2">
    <source>
        <dbReference type="ARBA" id="ARBA00006683"/>
    </source>
</evidence>
<evidence type="ECO:0000313" key="18">
    <source>
        <dbReference type="Proteomes" id="UP000078292"/>
    </source>
</evidence>
<dbReference type="SUPFAM" id="SSF52540">
    <property type="entry name" value="P-loop containing nucleoside triphosphate hydrolases"/>
    <property type="match status" value="1"/>
</dbReference>
<dbReference type="GO" id="GO:0005524">
    <property type="term" value="F:ATP binding"/>
    <property type="evidence" value="ECO:0007669"/>
    <property type="project" value="UniProtKB-KW"/>
</dbReference>
<dbReference type="PANTHER" id="PTHR32309">
    <property type="entry name" value="TYROSINE-PROTEIN KINASE"/>
    <property type="match status" value="1"/>
</dbReference>
<evidence type="ECO:0000256" key="1">
    <source>
        <dbReference type="ARBA" id="ARBA00004651"/>
    </source>
</evidence>
<accession>A0A1B7LV44</accession>
<dbReference type="AlphaFoldDB" id="A0A1B7LV44"/>
<gene>
    <name evidence="17" type="ORF">A6F49_01495</name>
</gene>
<dbReference type="GO" id="GO:0005886">
    <property type="term" value="C:plasma membrane"/>
    <property type="evidence" value="ECO:0007669"/>
    <property type="project" value="UniProtKB-SubCell"/>
</dbReference>
<keyword evidence="9" id="KW-0418">Kinase</keyword>
<evidence type="ECO:0000256" key="13">
    <source>
        <dbReference type="ARBA" id="ARBA00023137"/>
    </source>
</evidence>
<evidence type="ECO:0000256" key="5">
    <source>
        <dbReference type="ARBA" id="ARBA00022475"/>
    </source>
</evidence>
<evidence type="ECO:0000259" key="16">
    <source>
        <dbReference type="Pfam" id="PF02706"/>
    </source>
</evidence>
<dbReference type="OrthoDB" id="9812433at2"/>
<comment type="catalytic activity">
    <reaction evidence="14">
        <text>L-tyrosyl-[protein] + ATP = O-phospho-L-tyrosyl-[protein] + ADP + H(+)</text>
        <dbReference type="Rhea" id="RHEA:10596"/>
        <dbReference type="Rhea" id="RHEA-COMP:10136"/>
        <dbReference type="Rhea" id="RHEA-COMP:20101"/>
        <dbReference type="ChEBI" id="CHEBI:15378"/>
        <dbReference type="ChEBI" id="CHEBI:30616"/>
        <dbReference type="ChEBI" id="CHEBI:46858"/>
        <dbReference type="ChEBI" id="CHEBI:61978"/>
        <dbReference type="ChEBI" id="CHEBI:456216"/>
        <dbReference type="EC" id="2.7.10.2"/>
    </reaction>
</comment>
<evidence type="ECO:0000313" key="17">
    <source>
        <dbReference type="EMBL" id="OAV51898.1"/>
    </source>
</evidence>
<dbReference type="EC" id="2.7.10.2" evidence="4"/>
<keyword evidence="5" id="KW-1003">Cell membrane</keyword>
<evidence type="ECO:0000256" key="9">
    <source>
        <dbReference type="ARBA" id="ARBA00022777"/>
    </source>
</evidence>
<protein>
    <recommendedName>
        <fullName evidence="4">non-specific protein-tyrosine kinase</fullName>
        <ecNumber evidence="4">2.7.10.2</ecNumber>
    </recommendedName>
</protein>
<evidence type="ECO:0000256" key="8">
    <source>
        <dbReference type="ARBA" id="ARBA00022741"/>
    </source>
</evidence>
<proteinExistence type="inferred from homology"/>
<keyword evidence="6" id="KW-0808">Transferase</keyword>
<sequence>MFQFPNEGQSRQGFTRRDTNNSYPMELRTYWRMLSKNWWIVVAGALVGLLLALGASALMTPRYQSTAILYVSVRGAGLDASGGLFEGTSYAQTVVTSYVDIATTAIVLDQVAEKLDGAVPRENMDQLFTVESPAESSLLKISAEHSNPATAAELVNTAGEVIVEVVENDIEVAAAGGNSPVQVRLIDPGVVPAEPTSPNLALNSALGLLAGLALGIALAILRGSLDTRIHSVADVEEITNVPVVGRIAYDDQITRRPLIVHDDPRSPRTEAFRTTRTNLQFFASNEDARVFVVSSAAPGEGKSHVVANLAVALAETGARVALVEADLRKPRLAHVMGIEGAAGLSDVLIDRAPLEDVLQPWGPGNLMVLPAGQIPPNPAELLGSKKMREVLGMLRETADYVLIDAPPVLPVTDAAILTNYASGSLLVSSIGQTRLQDLEQAINSLENVGGKVLGLIVNKVPMRGSGNSGFASYRYEADNVETRTSRVSRAA</sequence>
<evidence type="ECO:0000256" key="7">
    <source>
        <dbReference type="ARBA" id="ARBA00022692"/>
    </source>
</evidence>
<evidence type="ECO:0000256" key="11">
    <source>
        <dbReference type="ARBA" id="ARBA00022989"/>
    </source>
</evidence>
<evidence type="ECO:0000256" key="4">
    <source>
        <dbReference type="ARBA" id="ARBA00011903"/>
    </source>
</evidence>
<keyword evidence="12 15" id="KW-0472">Membrane</keyword>
<dbReference type="Pfam" id="PF10609">
    <property type="entry name" value="ParA"/>
    <property type="match status" value="1"/>
</dbReference>
<evidence type="ECO:0000256" key="3">
    <source>
        <dbReference type="ARBA" id="ARBA00007316"/>
    </source>
</evidence>
<comment type="similarity">
    <text evidence="3">Belongs to the CpsD/CapB family.</text>
</comment>
<organism evidence="17 18">
    <name type="scientific">Enteractinococcus helveticum</name>
    <dbReference type="NCBI Taxonomy" id="1837282"/>
    <lineage>
        <taxon>Bacteria</taxon>
        <taxon>Bacillati</taxon>
        <taxon>Actinomycetota</taxon>
        <taxon>Actinomycetes</taxon>
        <taxon>Micrococcales</taxon>
        <taxon>Micrococcaceae</taxon>
    </lineage>
</organism>
<evidence type="ECO:0000256" key="15">
    <source>
        <dbReference type="SAM" id="Phobius"/>
    </source>
</evidence>
<dbReference type="CDD" id="cd05387">
    <property type="entry name" value="BY-kinase"/>
    <property type="match status" value="1"/>
</dbReference>
<comment type="subcellular location">
    <subcellularLocation>
        <location evidence="1">Cell membrane</location>
        <topology evidence="1">Multi-pass membrane protein</topology>
    </subcellularLocation>
</comment>
<feature type="transmembrane region" description="Helical" evidence="15">
    <location>
        <begin position="38"/>
        <end position="59"/>
    </location>
</feature>
<comment type="caution">
    <text evidence="17">The sequence shown here is derived from an EMBL/GenBank/DDBJ whole genome shotgun (WGS) entry which is preliminary data.</text>
</comment>
<evidence type="ECO:0000256" key="14">
    <source>
        <dbReference type="ARBA" id="ARBA00051245"/>
    </source>
</evidence>
<dbReference type="InterPro" id="IPR027417">
    <property type="entry name" value="P-loop_NTPase"/>
</dbReference>
<feature type="domain" description="Polysaccharide chain length determinant N-terminal" evidence="16">
    <location>
        <begin position="26"/>
        <end position="114"/>
    </location>
</feature>
<evidence type="ECO:0000256" key="12">
    <source>
        <dbReference type="ARBA" id="ARBA00023136"/>
    </source>
</evidence>
<dbReference type="GO" id="GO:0004715">
    <property type="term" value="F:non-membrane spanning protein tyrosine kinase activity"/>
    <property type="evidence" value="ECO:0007669"/>
    <property type="project" value="UniProtKB-EC"/>
</dbReference>
<dbReference type="Gene3D" id="3.40.50.300">
    <property type="entry name" value="P-loop containing nucleotide triphosphate hydrolases"/>
    <property type="match status" value="1"/>
</dbReference>
<dbReference type="InterPro" id="IPR003856">
    <property type="entry name" value="LPS_length_determ_N"/>
</dbReference>
<keyword evidence="10" id="KW-0067">ATP-binding</keyword>
<dbReference type="InterPro" id="IPR050445">
    <property type="entry name" value="Bact_polysacc_biosynth/exp"/>
</dbReference>
<name>A0A1B7LV44_9MICC</name>
<dbReference type="Proteomes" id="UP000078292">
    <property type="component" value="Unassembled WGS sequence"/>
</dbReference>